<feature type="region of interest" description="Disordered" evidence="1">
    <location>
        <begin position="361"/>
        <end position="508"/>
    </location>
</feature>
<keyword evidence="3" id="KW-1185">Reference proteome</keyword>
<organism evidence="2 3">
    <name type="scientific">Melanomma pulvis-pyrius CBS 109.77</name>
    <dbReference type="NCBI Taxonomy" id="1314802"/>
    <lineage>
        <taxon>Eukaryota</taxon>
        <taxon>Fungi</taxon>
        <taxon>Dikarya</taxon>
        <taxon>Ascomycota</taxon>
        <taxon>Pezizomycotina</taxon>
        <taxon>Dothideomycetes</taxon>
        <taxon>Pleosporomycetidae</taxon>
        <taxon>Pleosporales</taxon>
        <taxon>Melanommataceae</taxon>
        <taxon>Melanomma</taxon>
    </lineage>
</organism>
<sequence length="643" mass="71875">MFTAELDVLKPIDPSITNPDDYEIFALSNAQVVYASNGRPASLLAAYADIPLRVEGRLETPSRAQMKYLVQKPFKPIDIEIRGVTRYSYGQTTDGDMMIWALGKAGWFEIQPSRSYKVLYQDMVQAVEILYFVTDIYNEPRKRGGGPSAELIFQEYAEDPRFTCNTHEEAAEIFYKHRAFLIMCFLNRAQGLGWSNTPLYQFFRRRFSKEFEAAKARIEGKYATKPENPVKADSVVTVKTRAKGKENGKPKTKSSDAPRKDNNWWESAAIFEFMQKAVNQGAMHKGNVTIERVAKLLVKRYELEQVEIACNVILVHAQNLCYMMAHPRRKNIEYFANEPIYHELCSGHNLSAAEVRRTEGIELRPRKDHGRLTEEVSSSEEESSDEAEAATPRQRLSGKQKGRLSVLRPRSSKYSGKGNGKGVKRGKGKGKKNVPILTDDDDEDNDSEDESSDALIDTPTQTLSPGKRKRIADPTSDARPRKRPASHSLSPKSSPSSPSSSSLATDTDAVASPALPLRWRDTNSSKAASPALLPPIVSTPLPTYTANGPKDSWVCTFDGCSQRIYGASTEFGTGLIHEHLQDHGRGRAFEIGLVMSEEQKLRLPVNNLIKRIREMAERQQPLFPTTTTAGGTALRPTPIERTV</sequence>
<evidence type="ECO:0000313" key="3">
    <source>
        <dbReference type="Proteomes" id="UP000799757"/>
    </source>
</evidence>
<feature type="compositionally biased region" description="Acidic residues" evidence="1">
    <location>
        <begin position="377"/>
        <end position="388"/>
    </location>
</feature>
<feature type="region of interest" description="Disordered" evidence="1">
    <location>
        <begin position="233"/>
        <end position="260"/>
    </location>
</feature>
<dbReference type="OrthoDB" id="5382953at2759"/>
<gene>
    <name evidence="2" type="ORF">K505DRAFT_323629</name>
</gene>
<evidence type="ECO:0008006" key="4">
    <source>
        <dbReference type="Google" id="ProtNLM"/>
    </source>
</evidence>
<feature type="region of interest" description="Disordered" evidence="1">
    <location>
        <begin position="624"/>
        <end position="643"/>
    </location>
</feature>
<dbReference type="Proteomes" id="UP000799757">
    <property type="component" value="Unassembled WGS sequence"/>
</dbReference>
<feature type="compositionally biased region" description="Basic and acidic residues" evidence="1">
    <location>
        <begin position="243"/>
        <end position="260"/>
    </location>
</feature>
<feature type="compositionally biased region" description="Low complexity" evidence="1">
    <location>
        <begin position="486"/>
        <end position="502"/>
    </location>
</feature>
<feature type="compositionally biased region" description="Basic residues" evidence="1">
    <location>
        <begin position="422"/>
        <end position="432"/>
    </location>
</feature>
<accession>A0A6A6XKE7</accession>
<feature type="compositionally biased region" description="Acidic residues" evidence="1">
    <location>
        <begin position="438"/>
        <end position="452"/>
    </location>
</feature>
<reference evidence="2" key="1">
    <citation type="journal article" date="2020" name="Stud. Mycol.">
        <title>101 Dothideomycetes genomes: a test case for predicting lifestyles and emergence of pathogens.</title>
        <authorList>
            <person name="Haridas S."/>
            <person name="Albert R."/>
            <person name="Binder M."/>
            <person name="Bloem J."/>
            <person name="Labutti K."/>
            <person name="Salamov A."/>
            <person name="Andreopoulos B."/>
            <person name="Baker S."/>
            <person name="Barry K."/>
            <person name="Bills G."/>
            <person name="Bluhm B."/>
            <person name="Cannon C."/>
            <person name="Castanera R."/>
            <person name="Culley D."/>
            <person name="Daum C."/>
            <person name="Ezra D."/>
            <person name="Gonzalez J."/>
            <person name="Henrissat B."/>
            <person name="Kuo A."/>
            <person name="Liang C."/>
            <person name="Lipzen A."/>
            <person name="Lutzoni F."/>
            <person name="Magnuson J."/>
            <person name="Mondo S."/>
            <person name="Nolan M."/>
            <person name="Ohm R."/>
            <person name="Pangilinan J."/>
            <person name="Park H.-J."/>
            <person name="Ramirez L."/>
            <person name="Alfaro M."/>
            <person name="Sun H."/>
            <person name="Tritt A."/>
            <person name="Yoshinaga Y."/>
            <person name="Zwiers L.-H."/>
            <person name="Turgeon B."/>
            <person name="Goodwin S."/>
            <person name="Spatafora J."/>
            <person name="Crous P."/>
            <person name="Grigoriev I."/>
        </authorList>
    </citation>
    <scope>NUCLEOTIDE SEQUENCE</scope>
    <source>
        <strain evidence="2">CBS 109.77</strain>
    </source>
</reference>
<proteinExistence type="predicted"/>
<feature type="compositionally biased region" description="Basic and acidic residues" evidence="1">
    <location>
        <begin position="361"/>
        <end position="374"/>
    </location>
</feature>
<name>A0A6A6XKE7_9PLEO</name>
<evidence type="ECO:0000313" key="2">
    <source>
        <dbReference type="EMBL" id="KAF2796047.1"/>
    </source>
</evidence>
<dbReference type="AlphaFoldDB" id="A0A6A6XKE7"/>
<dbReference type="EMBL" id="MU001841">
    <property type="protein sequence ID" value="KAF2796047.1"/>
    <property type="molecule type" value="Genomic_DNA"/>
</dbReference>
<evidence type="ECO:0000256" key="1">
    <source>
        <dbReference type="SAM" id="MobiDB-lite"/>
    </source>
</evidence>
<protein>
    <recommendedName>
        <fullName evidence="4">DNA (cytosine-5)-methyltransferase 1 replication foci domain-containing protein</fullName>
    </recommendedName>
</protein>